<name>A0A2K2DMT1_BRADI</name>
<dbReference type="Proteomes" id="UP000008810">
    <property type="component" value="Chromosome 1"/>
</dbReference>
<evidence type="ECO:0000313" key="2">
    <source>
        <dbReference type="EMBL" id="PNT75595.1"/>
    </source>
</evidence>
<feature type="compositionally biased region" description="Basic residues" evidence="1">
    <location>
        <begin position="27"/>
        <end position="44"/>
    </location>
</feature>
<dbReference type="AlphaFoldDB" id="A0A2K2DMT1"/>
<dbReference type="InParanoid" id="A0A2K2DMT1"/>
<feature type="region of interest" description="Disordered" evidence="1">
    <location>
        <begin position="68"/>
        <end position="118"/>
    </location>
</feature>
<reference evidence="2" key="2">
    <citation type="submission" date="2017-06" db="EMBL/GenBank/DDBJ databases">
        <title>WGS assembly of Brachypodium distachyon.</title>
        <authorList>
            <consortium name="The International Brachypodium Initiative"/>
            <person name="Lucas S."/>
            <person name="Harmon-Smith M."/>
            <person name="Lail K."/>
            <person name="Tice H."/>
            <person name="Grimwood J."/>
            <person name="Bruce D."/>
            <person name="Barry K."/>
            <person name="Shu S."/>
            <person name="Lindquist E."/>
            <person name="Wang M."/>
            <person name="Pitluck S."/>
            <person name="Vogel J.P."/>
            <person name="Garvin D.F."/>
            <person name="Mockler T.C."/>
            <person name="Schmutz J."/>
            <person name="Rokhsar D."/>
            <person name="Bevan M.W."/>
        </authorList>
    </citation>
    <scope>NUCLEOTIDE SEQUENCE</scope>
    <source>
        <strain evidence="2">Bd21</strain>
    </source>
</reference>
<feature type="compositionally biased region" description="Basic and acidic residues" evidence="1">
    <location>
        <begin position="77"/>
        <end position="90"/>
    </location>
</feature>
<dbReference type="EnsemblPlants" id="PNT75595">
    <property type="protein sequence ID" value="PNT75595"/>
    <property type="gene ID" value="BRADI_1g35386v3"/>
</dbReference>
<feature type="compositionally biased region" description="Basic and acidic residues" evidence="1">
    <location>
        <begin position="100"/>
        <end position="118"/>
    </location>
</feature>
<feature type="non-terminal residue" evidence="2">
    <location>
        <position position="139"/>
    </location>
</feature>
<reference evidence="3" key="3">
    <citation type="submission" date="2018-08" db="UniProtKB">
        <authorList>
            <consortium name="EnsemblPlants"/>
        </authorList>
    </citation>
    <scope>IDENTIFICATION</scope>
    <source>
        <strain evidence="3">cv. Bd21</strain>
    </source>
</reference>
<dbReference type="EMBL" id="CM000880">
    <property type="protein sequence ID" value="PNT75595.1"/>
    <property type="molecule type" value="Genomic_DNA"/>
</dbReference>
<proteinExistence type="predicted"/>
<protein>
    <submittedName>
        <fullName evidence="2 3">Uncharacterized protein</fullName>
    </submittedName>
</protein>
<organism evidence="2">
    <name type="scientific">Brachypodium distachyon</name>
    <name type="common">Purple false brome</name>
    <name type="synonym">Trachynia distachya</name>
    <dbReference type="NCBI Taxonomy" id="15368"/>
    <lineage>
        <taxon>Eukaryota</taxon>
        <taxon>Viridiplantae</taxon>
        <taxon>Streptophyta</taxon>
        <taxon>Embryophyta</taxon>
        <taxon>Tracheophyta</taxon>
        <taxon>Spermatophyta</taxon>
        <taxon>Magnoliopsida</taxon>
        <taxon>Liliopsida</taxon>
        <taxon>Poales</taxon>
        <taxon>Poaceae</taxon>
        <taxon>BOP clade</taxon>
        <taxon>Pooideae</taxon>
        <taxon>Stipodae</taxon>
        <taxon>Brachypodieae</taxon>
        <taxon>Brachypodium</taxon>
    </lineage>
</organism>
<dbReference type="Gramene" id="PNT75595">
    <property type="protein sequence ID" value="PNT75595"/>
    <property type="gene ID" value="BRADI_1g35386v3"/>
</dbReference>
<sequence>MKERKPREERKKVQSSGGASEGDRAMRARIRQRRRQRREAGRRRSCVAAWPVGWRRWLARGGIRRSSEQQGVVVVGEGREGRGGWRREGGGGDGSVGAGLRREGLQRERREIMGEKEGEPVVCRGTAERRRTWWGGRKR</sequence>
<gene>
    <name evidence="2" type="ORF">BRADI_1g35386v3</name>
</gene>
<evidence type="ECO:0000313" key="4">
    <source>
        <dbReference type="Proteomes" id="UP000008810"/>
    </source>
</evidence>
<evidence type="ECO:0000313" key="3">
    <source>
        <dbReference type="EnsemblPlants" id="PNT75595"/>
    </source>
</evidence>
<keyword evidence="4" id="KW-1185">Reference proteome</keyword>
<reference evidence="2 3" key="1">
    <citation type="journal article" date="2010" name="Nature">
        <title>Genome sequencing and analysis of the model grass Brachypodium distachyon.</title>
        <authorList>
            <consortium name="International Brachypodium Initiative"/>
        </authorList>
    </citation>
    <scope>NUCLEOTIDE SEQUENCE [LARGE SCALE GENOMIC DNA]</scope>
    <source>
        <strain evidence="2 3">Bd21</strain>
    </source>
</reference>
<evidence type="ECO:0000256" key="1">
    <source>
        <dbReference type="SAM" id="MobiDB-lite"/>
    </source>
</evidence>
<feature type="compositionally biased region" description="Basic and acidic residues" evidence="1">
    <location>
        <begin position="1"/>
        <end position="12"/>
    </location>
</feature>
<feature type="region of interest" description="Disordered" evidence="1">
    <location>
        <begin position="1"/>
        <end position="44"/>
    </location>
</feature>
<accession>A0A2K2DMT1</accession>